<keyword evidence="4" id="KW-1185">Reference proteome</keyword>
<dbReference type="OrthoDB" id="5872528at2759"/>
<comment type="caution">
    <text evidence="3">The sequence shown here is derived from an EMBL/GenBank/DDBJ whole genome shotgun (WGS) entry which is preliminary data.</text>
</comment>
<dbReference type="InterPro" id="IPR050235">
    <property type="entry name" value="CK1_Ser-Thr_kinase"/>
</dbReference>
<dbReference type="GO" id="GO:0005524">
    <property type="term" value="F:ATP binding"/>
    <property type="evidence" value="ECO:0007669"/>
    <property type="project" value="InterPro"/>
</dbReference>
<dbReference type="Pfam" id="PF00069">
    <property type="entry name" value="Pkinase"/>
    <property type="match status" value="1"/>
</dbReference>
<dbReference type="EC" id="2.7.11.1" evidence="1"/>
<dbReference type="Gene3D" id="1.10.510.10">
    <property type="entry name" value="Transferase(Phosphotransferase) domain 1"/>
    <property type="match status" value="1"/>
</dbReference>
<evidence type="ECO:0000313" key="4">
    <source>
        <dbReference type="Proteomes" id="UP000605970"/>
    </source>
</evidence>
<dbReference type="EMBL" id="JABEBT010000036">
    <property type="protein sequence ID" value="KAF7635958.1"/>
    <property type="molecule type" value="Genomic_DNA"/>
</dbReference>
<evidence type="ECO:0000259" key="2">
    <source>
        <dbReference type="PROSITE" id="PS50011"/>
    </source>
</evidence>
<dbReference type="AlphaFoldDB" id="A0A8S9ZQS5"/>
<organism evidence="3 4">
    <name type="scientific">Meloidogyne graminicola</name>
    <dbReference type="NCBI Taxonomy" id="189291"/>
    <lineage>
        <taxon>Eukaryota</taxon>
        <taxon>Metazoa</taxon>
        <taxon>Ecdysozoa</taxon>
        <taxon>Nematoda</taxon>
        <taxon>Chromadorea</taxon>
        <taxon>Rhabditida</taxon>
        <taxon>Tylenchina</taxon>
        <taxon>Tylenchomorpha</taxon>
        <taxon>Tylenchoidea</taxon>
        <taxon>Meloidogynidae</taxon>
        <taxon>Meloidogyninae</taxon>
        <taxon>Meloidogyne</taxon>
    </lineage>
</organism>
<proteinExistence type="predicted"/>
<dbReference type="PROSITE" id="PS50011">
    <property type="entry name" value="PROTEIN_KINASE_DOM"/>
    <property type="match status" value="1"/>
</dbReference>
<dbReference type="InterPro" id="IPR008271">
    <property type="entry name" value="Ser/Thr_kinase_AS"/>
</dbReference>
<gene>
    <name evidence="3" type="ORF">Mgra_00004678</name>
</gene>
<evidence type="ECO:0000256" key="1">
    <source>
        <dbReference type="ARBA" id="ARBA00012513"/>
    </source>
</evidence>
<name>A0A8S9ZQS5_9BILA</name>
<dbReference type="SMART" id="SM00220">
    <property type="entry name" value="S_TKc"/>
    <property type="match status" value="1"/>
</dbReference>
<sequence length="320" mass="36740">MTAKAALTSQYSFAGRNPGEQIECQGGRSYTIVDSISYGGYGAVYKVRFGKKGGPQYAMKEEKRNPKRNHFKLVMEIRVLEATRALSPDQTKHFPALVDKSIETREFMFIVMTLLGESLADIKYRQSNKIFSMNTGLYCVIECLEAIKDLHALGFVHRDIKPANFVLGPPKSSSQNLIYMVDFGIARKIIGADGCVIVPRSKVRFKGTIRFAPLAMHNGEESGRKDDCESWVYMLADMINKKKIPWYSEENTDTVKRMKTGVFEDPSTLFPGTEFEEFRNILVYLSKRHYVDKLDYDWMREMVRRVARRKSCVLRAPFDW</sequence>
<keyword evidence="3" id="KW-0418">Kinase</keyword>
<reference evidence="3" key="1">
    <citation type="journal article" date="2020" name="Ecol. Evol.">
        <title>Genome structure and content of the rice root-knot nematode (Meloidogyne graminicola).</title>
        <authorList>
            <person name="Phan N.T."/>
            <person name="Danchin E.G.J."/>
            <person name="Klopp C."/>
            <person name="Perfus-Barbeoch L."/>
            <person name="Kozlowski D.K."/>
            <person name="Koutsovoulos G.D."/>
            <person name="Lopez-Roques C."/>
            <person name="Bouchez O."/>
            <person name="Zahm M."/>
            <person name="Besnard G."/>
            <person name="Bellafiore S."/>
        </authorList>
    </citation>
    <scope>NUCLEOTIDE SEQUENCE</scope>
    <source>
        <strain evidence="3">VN-18</strain>
    </source>
</reference>
<dbReference type="Proteomes" id="UP000605970">
    <property type="component" value="Unassembled WGS sequence"/>
</dbReference>
<dbReference type="InterPro" id="IPR011009">
    <property type="entry name" value="Kinase-like_dom_sf"/>
</dbReference>
<dbReference type="PANTHER" id="PTHR11909">
    <property type="entry name" value="CASEIN KINASE-RELATED"/>
    <property type="match status" value="1"/>
</dbReference>
<keyword evidence="3" id="KW-0808">Transferase</keyword>
<dbReference type="InterPro" id="IPR000719">
    <property type="entry name" value="Prot_kinase_dom"/>
</dbReference>
<feature type="domain" description="Protein kinase" evidence="2">
    <location>
        <begin position="30"/>
        <end position="320"/>
    </location>
</feature>
<dbReference type="SUPFAM" id="SSF56112">
    <property type="entry name" value="Protein kinase-like (PK-like)"/>
    <property type="match status" value="1"/>
</dbReference>
<protein>
    <recommendedName>
        <fullName evidence="1">non-specific serine/threonine protein kinase</fullName>
        <ecNumber evidence="1">2.7.11.1</ecNumber>
    </recommendedName>
</protein>
<accession>A0A8S9ZQS5</accession>
<evidence type="ECO:0000313" key="3">
    <source>
        <dbReference type="EMBL" id="KAF7635958.1"/>
    </source>
</evidence>
<dbReference type="GO" id="GO:0004674">
    <property type="term" value="F:protein serine/threonine kinase activity"/>
    <property type="evidence" value="ECO:0007669"/>
    <property type="project" value="UniProtKB-EC"/>
</dbReference>
<dbReference type="PROSITE" id="PS00108">
    <property type="entry name" value="PROTEIN_KINASE_ST"/>
    <property type="match status" value="1"/>
</dbReference>